<reference evidence="1" key="1">
    <citation type="submission" date="2021-08" db="EMBL/GenBank/DDBJ databases">
        <authorList>
            <person name="Misof B."/>
            <person name="Oliver O."/>
            <person name="Podsiadlowski L."/>
            <person name="Donath A."/>
            <person name="Peters R."/>
            <person name="Mayer C."/>
            <person name="Rust J."/>
            <person name="Gunkel S."/>
            <person name="Lesny P."/>
            <person name="Martin S."/>
            <person name="Oeyen J.P."/>
            <person name="Petersen M."/>
            <person name="Panagiotis P."/>
            <person name="Wilbrandt J."/>
            <person name="Tanja T."/>
        </authorList>
    </citation>
    <scope>NUCLEOTIDE SEQUENCE</scope>
    <source>
        <strain evidence="1">GBR_01_08_01A</strain>
        <tissue evidence="1">Thorax + abdomen</tissue>
    </source>
</reference>
<evidence type="ECO:0000313" key="1">
    <source>
        <dbReference type="EMBL" id="KAK2585617.1"/>
    </source>
</evidence>
<gene>
    <name evidence="1" type="ORF">KPH14_010242</name>
</gene>
<dbReference type="PANTHER" id="PTHR13088">
    <property type="entry name" value="FAS APOPTOTIC INHIBITORY MOLECULE FAIM"/>
    <property type="match status" value="1"/>
</dbReference>
<accession>A0AAD9VTK4</accession>
<dbReference type="Proteomes" id="UP001258017">
    <property type="component" value="Unassembled WGS sequence"/>
</dbReference>
<sequence>MANALLRSLQALESSNGPTARWTVPLNDGNHVIEFEHGTATGRRVVKIDDKVLVHRDWMFRLVGDEVFTFGETKFVIRVDPIPGLKYSYTLWVNGKSYKNFIQSQTKILKSWSTKVGNDDYRIVLDKQTQNVWVNGVQVDVENEFMDGGAEMLFSVAELPAVIRSCSSDQREIGIDYILYIDDIKIKGEGVSPSQES</sequence>
<evidence type="ECO:0008006" key="3">
    <source>
        <dbReference type="Google" id="ProtNLM"/>
    </source>
</evidence>
<reference evidence="1" key="2">
    <citation type="journal article" date="2023" name="Commun. Biol.">
        <title>Intrasexual cuticular hydrocarbon dimorphism in a wasp sheds light on hydrocarbon biosynthesis genes in Hymenoptera.</title>
        <authorList>
            <person name="Moris V.C."/>
            <person name="Podsiadlowski L."/>
            <person name="Martin S."/>
            <person name="Oeyen J.P."/>
            <person name="Donath A."/>
            <person name="Petersen M."/>
            <person name="Wilbrandt J."/>
            <person name="Misof B."/>
            <person name="Liedtke D."/>
            <person name="Thamm M."/>
            <person name="Scheiner R."/>
            <person name="Schmitt T."/>
            <person name="Niehuis O."/>
        </authorList>
    </citation>
    <scope>NUCLEOTIDE SEQUENCE</scope>
    <source>
        <strain evidence="1">GBR_01_08_01A</strain>
    </source>
</reference>
<evidence type="ECO:0000313" key="2">
    <source>
        <dbReference type="Proteomes" id="UP001258017"/>
    </source>
</evidence>
<dbReference type="InterPro" id="IPR038513">
    <property type="entry name" value="FAIM1_dom_sf"/>
</dbReference>
<dbReference type="Gene3D" id="2.40.128.180">
    <property type="match status" value="2"/>
</dbReference>
<protein>
    <recommendedName>
        <fullName evidence="3">Fas apoptotic inhibitory molecule 1</fullName>
    </recommendedName>
</protein>
<name>A0AAD9VTK4_9HYME</name>
<dbReference type="EMBL" id="JAIFRP010000021">
    <property type="protein sequence ID" value="KAK2585617.1"/>
    <property type="molecule type" value="Genomic_DNA"/>
</dbReference>
<dbReference type="AlphaFoldDB" id="A0AAD9VTK4"/>
<dbReference type="PANTHER" id="PTHR13088:SF3">
    <property type="entry name" value="FAS APOPTOTIC INHIBITORY MOLECULE 1"/>
    <property type="match status" value="1"/>
</dbReference>
<organism evidence="1 2">
    <name type="scientific">Odynerus spinipes</name>
    <dbReference type="NCBI Taxonomy" id="1348599"/>
    <lineage>
        <taxon>Eukaryota</taxon>
        <taxon>Metazoa</taxon>
        <taxon>Ecdysozoa</taxon>
        <taxon>Arthropoda</taxon>
        <taxon>Hexapoda</taxon>
        <taxon>Insecta</taxon>
        <taxon>Pterygota</taxon>
        <taxon>Neoptera</taxon>
        <taxon>Endopterygota</taxon>
        <taxon>Hymenoptera</taxon>
        <taxon>Apocrita</taxon>
        <taxon>Aculeata</taxon>
        <taxon>Vespoidea</taxon>
        <taxon>Vespidae</taxon>
        <taxon>Eumeninae</taxon>
        <taxon>Odynerus</taxon>
    </lineage>
</organism>
<dbReference type="GO" id="GO:1902042">
    <property type="term" value="P:negative regulation of extrinsic apoptotic signaling pathway via death domain receptors"/>
    <property type="evidence" value="ECO:0007669"/>
    <property type="project" value="TreeGrafter"/>
</dbReference>
<comment type="caution">
    <text evidence="1">The sequence shown here is derived from an EMBL/GenBank/DDBJ whole genome shotgun (WGS) entry which is preliminary data.</text>
</comment>
<dbReference type="Pfam" id="PF06905">
    <property type="entry name" value="FAIM1"/>
    <property type="match status" value="1"/>
</dbReference>
<proteinExistence type="predicted"/>
<keyword evidence="2" id="KW-1185">Reference proteome</keyword>
<dbReference type="InterPro" id="IPR010695">
    <property type="entry name" value="FAIM1"/>
</dbReference>